<keyword evidence="2 5" id="KW-0689">Ribosomal protein</keyword>
<dbReference type="InterPro" id="IPR022803">
    <property type="entry name" value="Ribosomal_uL5_dom_sf"/>
</dbReference>
<dbReference type="PANTHER" id="PTHR11994">
    <property type="entry name" value="60S RIBOSOMAL PROTEIN L11-RELATED"/>
    <property type="match status" value="1"/>
</dbReference>
<evidence type="ECO:0000256" key="5">
    <source>
        <dbReference type="HAMAP-Rule" id="MF_01333"/>
    </source>
</evidence>
<dbReference type="EMBL" id="MHMY01000012">
    <property type="protein sequence ID" value="OGZ35336.1"/>
    <property type="molecule type" value="Genomic_DNA"/>
</dbReference>
<dbReference type="Proteomes" id="UP000176974">
    <property type="component" value="Unassembled WGS sequence"/>
</dbReference>
<dbReference type="GO" id="GO:0019843">
    <property type="term" value="F:rRNA binding"/>
    <property type="evidence" value="ECO:0007669"/>
    <property type="project" value="UniProtKB-UniRule"/>
</dbReference>
<dbReference type="Gene3D" id="3.30.1440.10">
    <property type="match status" value="1"/>
</dbReference>
<comment type="subunit">
    <text evidence="5">Part of the 50S ribosomal subunit; part of the 5S rRNA/L5/L18/L25 subcomplex. Contacts the 5S rRNA and the P site tRNA. Forms a bridge to the 30S subunit in the 70S ribosome.</text>
</comment>
<dbReference type="FunFam" id="3.30.1440.10:FF:000001">
    <property type="entry name" value="50S ribosomal protein L5"/>
    <property type="match status" value="1"/>
</dbReference>
<dbReference type="InterPro" id="IPR020930">
    <property type="entry name" value="Ribosomal_uL5_bac-type"/>
</dbReference>
<dbReference type="Pfam" id="PF00281">
    <property type="entry name" value="Ribosomal_L5"/>
    <property type="match status" value="1"/>
</dbReference>
<sequence>MSELQDKYRKQVIPAMREKFGYKNDLAAPKIEKVVVNTGIGKSLKDQKIQDEIAKDLALITGQKPTPRPAKKAIATFKTRKGMIVGLAVNLRGQRMYDFLERLINTALPRSRDFRGLKGKSIDKNGNLTIGIKEQIIFPEISAESARNIFGLEICVKTTAETREEGVELLRLLGFPIK</sequence>
<dbReference type="Pfam" id="PF00673">
    <property type="entry name" value="Ribosomal_L5_C"/>
    <property type="match status" value="1"/>
</dbReference>
<comment type="function">
    <text evidence="5">This is 1 of the proteins that bind and probably mediate the attachment of the 5S RNA into the large ribosomal subunit, where it forms part of the central protuberance. In the 70S ribosome it contacts protein S13 of the 30S subunit (bridge B1b), connecting the 2 subunits; this bridge is implicated in subunit movement. Contacts the P site tRNA; the 5S rRNA and some of its associated proteins might help stabilize positioning of ribosome-bound tRNAs.</text>
</comment>
<comment type="caution">
    <text evidence="9">The sequence shown here is derived from an EMBL/GenBank/DDBJ whole genome shotgun (WGS) entry which is preliminary data.</text>
</comment>
<organism evidence="9 10">
    <name type="scientific">Candidatus Portnoybacteria bacterium RIFCSPHIGHO2_01_FULL_40_12b</name>
    <dbReference type="NCBI Taxonomy" id="1801994"/>
    <lineage>
        <taxon>Bacteria</taxon>
        <taxon>Candidatus Portnoyibacteriota</taxon>
    </lineage>
</organism>
<evidence type="ECO:0000259" key="7">
    <source>
        <dbReference type="Pfam" id="PF00281"/>
    </source>
</evidence>
<dbReference type="InterPro" id="IPR002132">
    <property type="entry name" value="Ribosomal_uL5"/>
</dbReference>
<keyword evidence="5" id="KW-0694">RNA-binding</keyword>
<keyword evidence="5" id="KW-0699">rRNA-binding</keyword>
<dbReference type="GO" id="GO:0006412">
    <property type="term" value="P:translation"/>
    <property type="evidence" value="ECO:0007669"/>
    <property type="project" value="UniProtKB-UniRule"/>
</dbReference>
<evidence type="ECO:0000256" key="6">
    <source>
        <dbReference type="RuleBase" id="RU003930"/>
    </source>
</evidence>
<dbReference type="PIRSF" id="PIRSF002161">
    <property type="entry name" value="Ribosomal_L5"/>
    <property type="match status" value="1"/>
</dbReference>
<dbReference type="InterPro" id="IPR031310">
    <property type="entry name" value="Ribosomal_uL5_N"/>
</dbReference>
<dbReference type="GO" id="GO:0000049">
    <property type="term" value="F:tRNA binding"/>
    <property type="evidence" value="ECO:0007669"/>
    <property type="project" value="UniProtKB-UniRule"/>
</dbReference>
<evidence type="ECO:0000259" key="8">
    <source>
        <dbReference type="Pfam" id="PF00673"/>
    </source>
</evidence>
<dbReference type="GO" id="GO:1990904">
    <property type="term" value="C:ribonucleoprotein complex"/>
    <property type="evidence" value="ECO:0007669"/>
    <property type="project" value="UniProtKB-KW"/>
</dbReference>
<dbReference type="GO" id="GO:0003735">
    <property type="term" value="F:structural constituent of ribosome"/>
    <property type="evidence" value="ECO:0007669"/>
    <property type="project" value="InterPro"/>
</dbReference>
<accession>A0A1G2FB85</accession>
<dbReference type="SUPFAM" id="SSF55282">
    <property type="entry name" value="RL5-like"/>
    <property type="match status" value="1"/>
</dbReference>
<evidence type="ECO:0000313" key="9">
    <source>
        <dbReference type="EMBL" id="OGZ35336.1"/>
    </source>
</evidence>
<comment type="similarity">
    <text evidence="1 5 6">Belongs to the universal ribosomal protein uL5 family.</text>
</comment>
<feature type="domain" description="Large ribosomal subunit protein uL5 N-terminal" evidence="7">
    <location>
        <begin position="26"/>
        <end position="80"/>
    </location>
</feature>
<evidence type="ECO:0000256" key="4">
    <source>
        <dbReference type="ARBA" id="ARBA00035245"/>
    </source>
</evidence>
<feature type="domain" description="Large ribosomal subunit protein uL5 C-terminal" evidence="8">
    <location>
        <begin position="85"/>
        <end position="176"/>
    </location>
</feature>
<dbReference type="AlphaFoldDB" id="A0A1G2FB85"/>
<evidence type="ECO:0000256" key="3">
    <source>
        <dbReference type="ARBA" id="ARBA00023274"/>
    </source>
</evidence>
<dbReference type="NCBIfam" id="NF000585">
    <property type="entry name" value="PRK00010.1"/>
    <property type="match status" value="1"/>
</dbReference>
<evidence type="ECO:0000256" key="2">
    <source>
        <dbReference type="ARBA" id="ARBA00022980"/>
    </source>
</evidence>
<name>A0A1G2FB85_9BACT</name>
<gene>
    <name evidence="5" type="primary">rplE</name>
    <name evidence="9" type="ORF">A2815_02505</name>
</gene>
<evidence type="ECO:0000313" key="10">
    <source>
        <dbReference type="Proteomes" id="UP000176974"/>
    </source>
</evidence>
<keyword evidence="5" id="KW-0820">tRNA-binding</keyword>
<dbReference type="InterPro" id="IPR031309">
    <property type="entry name" value="Ribosomal_uL5_C"/>
</dbReference>
<reference evidence="9 10" key="1">
    <citation type="journal article" date="2016" name="Nat. Commun.">
        <title>Thousands of microbial genomes shed light on interconnected biogeochemical processes in an aquifer system.</title>
        <authorList>
            <person name="Anantharaman K."/>
            <person name="Brown C.T."/>
            <person name="Hug L.A."/>
            <person name="Sharon I."/>
            <person name="Castelle C.J."/>
            <person name="Probst A.J."/>
            <person name="Thomas B.C."/>
            <person name="Singh A."/>
            <person name="Wilkins M.J."/>
            <person name="Karaoz U."/>
            <person name="Brodie E.L."/>
            <person name="Williams K.H."/>
            <person name="Hubbard S.S."/>
            <person name="Banfield J.F."/>
        </authorList>
    </citation>
    <scope>NUCLEOTIDE SEQUENCE [LARGE SCALE GENOMIC DNA]</scope>
</reference>
<dbReference type="GO" id="GO:0005840">
    <property type="term" value="C:ribosome"/>
    <property type="evidence" value="ECO:0007669"/>
    <property type="project" value="UniProtKB-KW"/>
</dbReference>
<proteinExistence type="inferred from homology"/>
<keyword evidence="3 5" id="KW-0687">Ribonucleoprotein</keyword>
<protein>
    <recommendedName>
        <fullName evidence="4 5">Large ribosomal subunit protein uL5</fullName>
    </recommendedName>
</protein>
<evidence type="ECO:0000256" key="1">
    <source>
        <dbReference type="ARBA" id="ARBA00008553"/>
    </source>
</evidence>
<dbReference type="HAMAP" id="MF_01333_B">
    <property type="entry name" value="Ribosomal_uL5_B"/>
    <property type="match status" value="1"/>
</dbReference>